<dbReference type="AlphaFoldDB" id="A0A4R5VCJ7"/>
<keyword evidence="2" id="KW-1185">Reference proteome</keyword>
<accession>A0A4R5VCJ7</accession>
<evidence type="ECO:0000313" key="2">
    <source>
        <dbReference type="Proteomes" id="UP000295301"/>
    </source>
</evidence>
<gene>
    <name evidence="1" type="ORF">E1832_08085</name>
</gene>
<evidence type="ECO:0000313" key="1">
    <source>
        <dbReference type="EMBL" id="TDK49831.1"/>
    </source>
</evidence>
<comment type="caution">
    <text evidence="1">The sequence shown here is derived from an EMBL/GenBank/DDBJ whole genome shotgun (WGS) entry which is preliminary data.</text>
</comment>
<sequence length="114" mass="12485">MILIAPEERISDAAALLGSLKRSVQELRQIAEALKREIEAGGDANVAARSRDLERAGQVIRSCQKVEECFVQEQHRKAGIAQGGYALDLEAARAEVGCRLARLRACCREGELPR</sequence>
<dbReference type="EMBL" id="SMUV01000060">
    <property type="protein sequence ID" value="TDK49831.1"/>
    <property type="molecule type" value="Genomic_DNA"/>
</dbReference>
<dbReference type="OrthoDB" id="7873197at2"/>
<reference evidence="1 2" key="1">
    <citation type="submission" date="2019-03" db="EMBL/GenBank/DDBJ databases">
        <title>Ruegeria lutea sp. nov., a novel strain, isolated from marine sediment, the Masan Bay, South Korea.</title>
        <authorList>
            <person name="Kim J."/>
            <person name="Kim D.-Y."/>
            <person name="Lee S.-S."/>
        </authorList>
    </citation>
    <scope>NUCLEOTIDE SEQUENCE [LARGE SCALE GENOMIC DNA]</scope>
    <source>
        <strain evidence="1 2">318-1</strain>
    </source>
</reference>
<dbReference type="RefSeq" id="WP_133359233.1">
    <property type="nucleotide sequence ID" value="NZ_SMUV01000060.1"/>
</dbReference>
<protein>
    <submittedName>
        <fullName evidence="1">Uncharacterized protein</fullName>
    </submittedName>
</protein>
<dbReference type="Proteomes" id="UP000295301">
    <property type="component" value="Unassembled WGS sequence"/>
</dbReference>
<organism evidence="1 2">
    <name type="scientific">Antarcticimicrobium luteum</name>
    <dbReference type="NCBI Taxonomy" id="2547397"/>
    <lineage>
        <taxon>Bacteria</taxon>
        <taxon>Pseudomonadati</taxon>
        <taxon>Pseudomonadota</taxon>
        <taxon>Alphaproteobacteria</taxon>
        <taxon>Rhodobacterales</taxon>
        <taxon>Paracoccaceae</taxon>
        <taxon>Antarcticimicrobium</taxon>
    </lineage>
</organism>
<proteinExistence type="predicted"/>
<name>A0A4R5VCJ7_9RHOB</name>